<keyword evidence="2" id="KW-1185">Reference proteome</keyword>
<organism evidence="2 3">
    <name type="scientific">Parascaris univalens</name>
    <name type="common">Nematode worm</name>
    <dbReference type="NCBI Taxonomy" id="6257"/>
    <lineage>
        <taxon>Eukaryota</taxon>
        <taxon>Metazoa</taxon>
        <taxon>Ecdysozoa</taxon>
        <taxon>Nematoda</taxon>
        <taxon>Chromadorea</taxon>
        <taxon>Rhabditida</taxon>
        <taxon>Spirurina</taxon>
        <taxon>Ascaridomorpha</taxon>
        <taxon>Ascaridoidea</taxon>
        <taxon>Ascarididae</taxon>
        <taxon>Parascaris</taxon>
    </lineage>
</organism>
<dbReference type="WBParaSite" id="PgR097_g011_t11">
    <property type="protein sequence ID" value="PgR097_g011_t11"/>
    <property type="gene ID" value="PgR097_g011"/>
</dbReference>
<evidence type="ECO:0000313" key="3">
    <source>
        <dbReference type="WBParaSite" id="PgR097_g011_t11"/>
    </source>
</evidence>
<dbReference type="Proteomes" id="UP000887569">
    <property type="component" value="Unplaced"/>
</dbReference>
<proteinExistence type="predicted"/>
<dbReference type="AlphaFoldDB" id="A0A915C6R9"/>
<sequence length="71" mass="7958">MADRSQLLQTSERKPIIAPGSGSRRKMNFFLVLSHIGIGCSPTRWHNSWFNRVGSTSRSAAHLATFHTPLH</sequence>
<dbReference type="WBParaSite" id="PgR097_g011_t12">
    <property type="protein sequence ID" value="PgR097_g011_t12"/>
    <property type="gene ID" value="PgR097_g011"/>
</dbReference>
<protein>
    <submittedName>
        <fullName evidence="3 4">SCP domain-containing protein</fullName>
    </submittedName>
</protein>
<evidence type="ECO:0000313" key="4">
    <source>
        <dbReference type="WBParaSite" id="PgR097_g011_t12"/>
    </source>
</evidence>
<feature type="compositionally biased region" description="Polar residues" evidence="1">
    <location>
        <begin position="1"/>
        <end position="10"/>
    </location>
</feature>
<evidence type="ECO:0000256" key="1">
    <source>
        <dbReference type="SAM" id="MobiDB-lite"/>
    </source>
</evidence>
<accession>A0A915C6R9</accession>
<reference evidence="3 4" key="1">
    <citation type="submission" date="2022-11" db="UniProtKB">
        <authorList>
            <consortium name="WormBaseParasite"/>
        </authorList>
    </citation>
    <scope>IDENTIFICATION</scope>
</reference>
<name>A0A915C6R9_PARUN</name>
<feature type="region of interest" description="Disordered" evidence="1">
    <location>
        <begin position="1"/>
        <end position="22"/>
    </location>
</feature>
<evidence type="ECO:0000313" key="2">
    <source>
        <dbReference type="Proteomes" id="UP000887569"/>
    </source>
</evidence>